<dbReference type="EMBL" id="JAODUO010000028">
    <property type="protein sequence ID" value="KAK2192512.1"/>
    <property type="molecule type" value="Genomic_DNA"/>
</dbReference>
<dbReference type="GO" id="GO:0007189">
    <property type="term" value="P:adenylate cyclase-activating G protein-coupled receptor signaling pathway"/>
    <property type="evidence" value="ECO:0007669"/>
    <property type="project" value="TreeGrafter"/>
</dbReference>
<evidence type="ECO:0000313" key="10">
    <source>
        <dbReference type="Proteomes" id="UP001209878"/>
    </source>
</evidence>
<dbReference type="Gene3D" id="1.20.1070.10">
    <property type="entry name" value="Rhodopsin 7-helix transmembrane proteins"/>
    <property type="match status" value="1"/>
</dbReference>
<feature type="transmembrane region" description="Helical" evidence="7">
    <location>
        <begin position="344"/>
        <end position="363"/>
    </location>
</feature>
<feature type="transmembrane region" description="Helical" evidence="7">
    <location>
        <begin position="45"/>
        <end position="65"/>
    </location>
</feature>
<dbReference type="AlphaFoldDB" id="A0AAD9PDD4"/>
<dbReference type="Pfam" id="PF00001">
    <property type="entry name" value="7tm_1"/>
    <property type="match status" value="1"/>
</dbReference>
<gene>
    <name evidence="9" type="ORF">NP493_28g01001</name>
</gene>
<dbReference type="PANTHER" id="PTHR24372:SF77">
    <property type="entry name" value="G-PROTEIN COUPLED RECEPTORS FAMILY 1 PROFILE DOMAIN-CONTAINING PROTEIN"/>
    <property type="match status" value="1"/>
</dbReference>
<accession>A0AAD9PDD4</accession>
<evidence type="ECO:0000256" key="7">
    <source>
        <dbReference type="SAM" id="Phobius"/>
    </source>
</evidence>
<sequence length="479" mass="54145">MGVYLLIIAGVDVAYRGNYIIYDTLWRQSILCQFAGFLSTFSSELSVFTLTLITIDRLVAIIFPLRVKRLRMREARVAMFFLWGVALALSAAPLAHIDYFANFYGRSGVCLALHITADKPPGWAYAVGVFIVLNAVSFVVIALSYACMFRVARKTHRQVARTTEVNNDRAMARRMTLIVLTDFCCWVPIVSAWVALFVLPLNSAINPLLYTHVLLQVFAWVAVFVLPLNSATNPLLYNTCYHRCSLFVLPLNSAVNPLLYTHVLLQVFAWVAVFVLPLNSAVNPILYTHVLLQVFAWVAVFVLPLNSAVNPLLYTHVLLQVFAWVAVFVLPLNSAVNPLLYTQVLLQVFAWVAVFVLPLNSAVNPLLYTQVLLQVFAWVAVFVLPLNSAVNPLLYTLSTASFLRREKKQRRFKYRKSFVKMHSVNSVQRTSTRKCRKDATPMRRVLPTLRTDNSLNLCHSDGRHESDSDTTKIYVPLPR</sequence>
<dbReference type="GO" id="GO:0016500">
    <property type="term" value="F:protein-hormone receptor activity"/>
    <property type="evidence" value="ECO:0007669"/>
    <property type="project" value="InterPro"/>
</dbReference>
<reference evidence="9" key="1">
    <citation type="journal article" date="2023" name="Mol. Biol. Evol.">
        <title>Third-Generation Sequencing Reveals the Adaptive Role of the Epigenome in Three Deep-Sea Polychaetes.</title>
        <authorList>
            <person name="Perez M."/>
            <person name="Aroh O."/>
            <person name="Sun Y."/>
            <person name="Lan Y."/>
            <person name="Juniper S.K."/>
            <person name="Young C.R."/>
            <person name="Angers B."/>
            <person name="Qian P.Y."/>
        </authorList>
    </citation>
    <scope>NUCLEOTIDE SEQUENCE</scope>
    <source>
        <strain evidence="9">R07B-5</strain>
    </source>
</reference>
<evidence type="ECO:0000256" key="2">
    <source>
        <dbReference type="ARBA" id="ARBA00022614"/>
    </source>
</evidence>
<dbReference type="InterPro" id="IPR017452">
    <property type="entry name" value="GPCR_Rhodpsn_7TM"/>
</dbReference>
<evidence type="ECO:0000256" key="4">
    <source>
        <dbReference type="ARBA" id="ARBA00022737"/>
    </source>
</evidence>
<evidence type="ECO:0000256" key="3">
    <source>
        <dbReference type="ARBA" id="ARBA00022692"/>
    </source>
</evidence>
<feature type="transmembrane region" description="Helical" evidence="7">
    <location>
        <begin position="207"/>
        <end position="228"/>
    </location>
</feature>
<feature type="transmembrane region" description="Helical" evidence="7">
    <location>
        <begin position="259"/>
        <end position="278"/>
    </location>
</feature>
<dbReference type="GO" id="GO:0005886">
    <property type="term" value="C:plasma membrane"/>
    <property type="evidence" value="ECO:0007669"/>
    <property type="project" value="TreeGrafter"/>
</dbReference>
<keyword evidence="2" id="KW-0433">Leucine-rich repeat</keyword>
<comment type="caution">
    <text evidence="9">The sequence shown here is derived from an EMBL/GenBank/DDBJ whole genome shotgun (WGS) entry which is preliminary data.</text>
</comment>
<feature type="transmembrane region" description="Helical" evidence="7">
    <location>
        <begin position="285"/>
        <end position="305"/>
    </location>
</feature>
<dbReference type="InterPro" id="IPR002131">
    <property type="entry name" value="Gphrmn_rcpt_fam"/>
</dbReference>
<feature type="transmembrane region" description="Helical" evidence="7">
    <location>
        <begin position="123"/>
        <end position="148"/>
    </location>
</feature>
<feature type="transmembrane region" description="Helical" evidence="7">
    <location>
        <begin position="77"/>
        <end position="97"/>
    </location>
</feature>
<keyword evidence="10" id="KW-1185">Reference proteome</keyword>
<dbReference type="PRINTS" id="PR00373">
    <property type="entry name" value="GLYCHORMONER"/>
</dbReference>
<dbReference type="SUPFAM" id="SSF81321">
    <property type="entry name" value="Family A G protein-coupled receptor-like"/>
    <property type="match status" value="1"/>
</dbReference>
<dbReference type="GO" id="GO:0008528">
    <property type="term" value="F:G protein-coupled peptide receptor activity"/>
    <property type="evidence" value="ECO:0007669"/>
    <property type="project" value="TreeGrafter"/>
</dbReference>
<dbReference type="Proteomes" id="UP001209878">
    <property type="component" value="Unassembled WGS sequence"/>
</dbReference>
<dbReference type="PROSITE" id="PS50262">
    <property type="entry name" value="G_PROTEIN_RECEP_F1_2"/>
    <property type="match status" value="2"/>
</dbReference>
<keyword evidence="5 7" id="KW-1133">Transmembrane helix</keyword>
<organism evidence="9 10">
    <name type="scientific">Ridgeia piscesae</name>
    <name type="common">Tubeworm</name>
    <dbReference type="NCBI Taxonomy" id="27915"/>
    <lineage>
        <taxon>Eukaryota</taxon>
        <taxon>Metazoa</taxon>
        <taxon>Spiralia</taxon>
        <taxon>Lophotrochozoa</taxon>
        <taxon>Annelida</taxon>
        <taxon>Polychaeta</taxon>
        <taxon>Sedentaria</taxon>
        <taxon>Canalipalpata</taxon>
        <taxon>Sabellida</taxon>
        <taxon>Siboglinidae</taxon>
        <taxon>Ridgeia</taxon>
    </lineage>
</organism>
<evidence type="ECO:0000259" key="8">
    <source>
        <dbReference type="PROSITE" id="PS50262"/>
    </source>
</evidence>
<feature type="transmembrane region" description="Helical" evidence="7">
    <location>
        <begin position="177"/>
        <end position="201"/>
    </location>
</feature>
<feature type="domain" description="G-protein coupled receptors family 1 profile" evidence="8">
    <location>
        <begin position="1"/>
        <end position="237"/>
    </location>
</feature>
<keyword evidence="6 7" id="KW-0472">Membrane</keyword>
<dbReference type="PANTHER" id="PTHR24372">
    <property type="entry name" value="GLYCOPROTEIN HORMONE RECEPTOR"/>
    <property type="match status" value="1"/>
</dbReference>
<dbReference type="GO" id="GO:0009755">
    <property type="term" value="P:hormone-mediated signaling pathway"/>
    <property type="evidence" value="ECO:0007669"/>
    <property type="project" value="TreeGrafter"/>
</dbReference>
<evidence type="ECO:0000256" key="5">
    <source>
        <dbReference type="ARBA" id="ARBA00022989"/>
    </source>
</evidence>
<keyword evidence="3 7" id="KW-0812">Transmembrane</keyword>
<name>A0AAD9PDD4_RIDPI</name>
<comment type="subcellular location">
    <subcellularLocation>
        <location evidence="1">Membrane</location>
    </subcellularLocation>
</comment>
<evidence type="ECO:0000256" key="1">
    <source>
        <dbReference type="ARBA" id="ARBA00004370"/>
    </source>
</evidence>
<keyword evidence="4" id="KW-0677">Repeat</keyword>
<evidence type="ECO:0000313" key="9">
    <source>
        <dbReference type="EMBL" id="KAK2192512.1"/>
    </source>
</evidence>
<evidence type="ECO:0000256" key="6">
    <source>
        <dbReference type="ARBA" id="ARBA00023136"/>
    </source>
</evidence>
<dbReference type="PRINTS" id="PR00237">
    <property type="entry name" value="GPCRRHODOPSN"/>
</dbReference>
<feature type="transmembrane region" description="Helical" evidence="7">
    <location>
        <begin position="311"/>
        <end position="332"/>
    </location>
</feature>
<dbReference type="InterPro" id="IPR000276">
    <property type="entry name" value="GPCR_Rhodpsn"/>
</dbReference>
<proteinExistence type="predicted"/>
<feature type="transmembrane region" description="Helical" evidence="7">
    <location>
        <begin position="375"/>
        <end position="403"/>
    </location>
</feature>
<feature type="domain" description="G-protein coupled receptors family 1 profile" evidence="8">
    <location>
        <begin position="244"/>
        <end position="368"/>
    </location>
</feature>
<protein>
    <recommendedName>
        <fullName evidence="8">G-protein coupled receptors family 1 profile domain-containing protein</fullName>
    </recommendedName>
</protein>